<comment type="catalytic activity">
    <reaction evidence="1">
        <text>a 4-O-methyl-thymidine in DNA + L-cysteinyl-[protein] = a thymidine in DNA + S-methyl-L-cysteinyl-[protein]</text>
        <dbReference type="Rhea" id="RHEA:53428"/>
        <dbReference type="Rhea" id="RHEA-COMP:10131"/>
        <dbReference type="Rhea" id="RHEA-COMP:10132"/>
        <dbReference type="Rhea" id="RHEA-COMP:13555"/>
        <dbReference type="Rhea" id="RHEA-COMP:13556"/>
        <dbReference type="ChEBI" id="CHEBI:29950"/>
        <dbReference type="ChEBI" id="CHEBI:82612"/>
        <dbReference type="ChEBI" id="CHEBI:137386"/>
        <dbReference type="ChEBI" id="CHEBI:137387"/>
        <dbReference type="EC" id="2.1.1.63"/>
    </reaction>
</comment>
<feature type="domain" description="Methylated-DNA-[protein]-cysteine S-methyltransferase DNA binding" evidence="7">
    <location>
        <begin position="93"/>
        <end position="174"/>
    </location>
</feature>
<evidence type="ECO:0000256" key="6">
    <source>
        <dbReference type="ARBA" id="ARBA00049348"/>
    </source>
</evidence>
<evidence type="ECO:0000259" key="7">
    <source>
        <dbReference type="Pfam" id="PF01035"/>
    </source>
</evidence>
<keyword evidence="2" id="KW-0489">Methyltransferase</keyword>
<evidence type="ECO:0000313" key="8">
    <source>
        <dbReference type="EMBL" id="MBL0391269.1"/>
    </source>
</evidence>
<comment type="caution">
    <text evidence="8">The sequence shown here is derived from an EMBL/GenBank/DDBJ whole genome shotgun (WGS) entry which is preliminary data.</text>
</comment>
<name>A0A936YXN7_9BURK</name>
<dbReference type="GO" id="GO:0032259">
    <property type="term" value="P:methylation"/>
    <property type="evidence" value="ECO:0007669"/>
    <property type="project" value="UniProtKB-KW"/>
</dbReference>
<dbReference type="AlphaFoldDB" id="A0A936YXN7"/>
<evidence type="ECO:0000256" key="1">
    <source>
        <dbReference type="ARBA" id="ARBA00001286"/>
    </source>
</evidence>
<dbReference type="CDD" id="cd06445">
    <property type="entry name" value="ATase"/>
    <property type="match status" value="1"/>
</dbReference>
<dbReference type="GO" id="GO:0006281">
    <property type="term" value="P:DNA repair"/>
    <property type="evidence" value="ECO:0007669"/>
    <property type="project" value="UniProtKB-KW"/>
</dbReference>
<keyword evidence="5" id="KW-0234">DNA repair</keyword>
<dbReference type="PANTHER" id="PTHR10815">
    <property type="entry name" value="METHYLATED-DNA--PROTEIN-CYSTEINE METHYLTRANSFERASE"/>
    <property type="match status" value="1"/>
</dbReference>
<dbReference type="SUPFAM" id="SSF53155">
    <property type="entry name" value="Methylated DNA-protein cysteine methyltransferase domain"/>
    <property type="match status" value="1"/>
</dbReference>
<proteinExistence type="predicted"/>
<dbReference type="Proteomes" id="UP000599109">
    <property type="component" value="Unassembled WGS sequence"/>
</dbReference>
<dbReference type="InterPro" id="IPR014048">
    <property type="entry name" value="MethylDNA_cys_MeTrfase_DNA-bd"/>
</dbReference>
<keyword evidence="4" id="KW-0227">DNA damage</keyword>
<evidence type="ECO:0000256" key="5">
    <source>
        <dbReference type="ARBA" id="ARBA00023204"/>
    </source>
</evidence>
<dbReference type="InterPro" id="IPR036217">
    <property type="entry name" value="MethylDNA_cys_MeTrfase_DNAb"/>
</dbReference>
<dbReference type="InterPro" id="IPR001497">
    <property type="entry name" value="MethylDNA_cys_MeTrfase_AS"/>
</dbReference>
<dbReference type="Pfam" id="PF01035">
    <property type="entry name" value="DNA_binding_1"/>
    <property type="match status" value="1"/>
</dbReference>
<accession>A0A936YXN7</accession>
<evidence type="ECO:0000313" key="9">
    <source>
        <dbReference type="Proteomes" id="UP000599109"/>
    </source>
</evidence>
<dbReference type="GO" id="GO:0003908">
    <property type="term" value="F:methylated-DNA-[protein]-cysteine S-methyltransferase activity"/>
    <property type="evidence" value="ECO:0007669"/>
    <property type="project" value="UniProtKB-EC"/>
</dbReference>
<dbReference type="InterPro" id="IPR036388">
    <property type="entry name" value="WH-like_DNA-bd_sf"/>
</dbReference>
<dbReference type="PROSITE" id="PS00374">
    <property type="entry name" value="MGMT"/>
    <property type="match status" value="1"/>
</dbReference>
<evidence type="ECO:0000256" key="4">
    <source>
        <dbReference type="ARBA" id="ARBA00022763"/>
    </source>
</evidence>
<dbReference type="NCBIfam" id="TIGR00589">
    <property type="entry name" value="ogt"/>
    <property type="match status" value="1"/>
</dbReference>
<gene>
    <name evidence="8" type="ORF">JJ685_08975</name>
</gene>
<protein>
    <submittedName>
        <fullName evidence="8">Methylated-DNA--[protein]-cysteine S-methyltransferase</fullName>
    </submittedName>
</protein>
<dbReference type="InterPro" id="IPR036631">
    <property type="entry name" value="MGMT_N_sf"/>
</dbReference>
<dbReference type="Gene3D" id="1.10.10.10">
    <property type="entry name" value="Winged helix-like DNA-binding domain superfamily/Winged helix DNA-binding domain"/>
    <property type="match status" value="1"/>
</dbReference>
<organism evidence="8 9">
    <name type="scientific">Ramlibacter monticola</name>
    <dbReference type="NCBI Taxonomy" id="1926872"/>
    <lineage>
        <taxon>Bacteria</taxon>
        <taxon>Pseudomonadati</taxon>
        <taxon>Pseudomonadota</taxon>
        <taxon>Betaproteobacteria</taxon>
        <taxon>Burkholderiales</taxon>
        <taxon>Comamonadaceae</taxon>
        <taxon>Ramlibacter</taxon>
    </lineage>
</organism>
<keyword evidence="3" id="KW-0808">Transferase</keyword>
<evidence type="ECO:0000256" key="3">
    <source>
        <dbReference type="ARBA" id="ARBA00022679"/>
    </source>
</evidence>
<dbReference type="SUPFAM" id="SSF46767">
    <property type="entry name" value="Methylated DNA-protein cysteine methyltransferase, C-terminal domain"/>
    <property type="match status" value="1"/>
</dbReference>
<sequence>MSAVARAQGCCLFDTAIGPCAIAWADDVLAGVQLPETTRAGTLARLRRHVGAGVPECEPPSFVQGAIARIQALLAGAKDDLADLPLDLASVPPFHQRVYAVTRAIPPGEVLTYGEVARRLGEPGAARAVGQALGHNPFAPVVPCHRVLAAGGKSGGFSAEGGTNTKLRMLEIEQARLGQGPGLFD</sequence>
<reference evidence="8 9" key="1">
    <citation type="journal article" date="2017" name="Int. J. Syst. Evol. Microbiol.">
        <title>Ramlibacter monticola sp. nov., isolated from forest soil.</title>
        <authorList>
            <person name="Chaudhary D.K."/>
            <person name="Kim J."/>
        </authorList>
    </citation>
    <scope>NUCLEOTIDE SEQUENCE [LARGE SCALE GENOMIC DNA]</scope>
    <source>
        <strain evidence="8 9">KACC 19175</strain>
    </source>
</reference>
<evidence type="ECO:0000256" key="2">
    <source>
        <dbReference type="ARBA" id="ARBA00022603"/>
    </source>
</evidence>
<dbReference type="EMBL" id="JAEQNE010000002">
    <property type="protein sequence ID" value="MBL0391269.1"/>
    <property type="molecule type" value="Genomic_DNA"/>
</dbReference>
<comment type="catalytic activity">
    <reaction evidence="6">
        <text>a 6-O-methyl-2'-deoxyguanosine in DNA + L-cysteinyl-[protein] = S-methyl-L-cysteinyl-[protein] + a 2'-deoxyguanosine in DNA</text>
        <dbReference type="Rhea" id="RHEA:24000"/>
        <dbReference type="Rhea" id="RHEA-COMP:10131"/>
        <dbReference type="Rhea" id="RHEA-COMP:10132"/>
        <dbReference type="Rhea" id="RHEA-COMP:11367"/>
        <dbReference type="Rhea" id="RHEA-COMP:11368"/>
        <dbReference type="ChEBI" id="CHEBI:29950"/>
        <dbReference type="ChEBI" id="CHEBI:82612"/>
        <dbReference type="ChEBI" id="CHEBI:85445"/>
        <dbReference type="ChEBI" id="CHEBI:85448"/>
        <dbReference type="EC" id="2.1.1.63"/>
    </reaction>
</comment>
<dbReference type="PANTHER" id="PTHR10815:SF5">
    <property type="entry name" value="METHYLATED-DNA--PROTEIN-CYSTEINE METHYLTRANSFERASE"/>
    <property type="match status" value="1"/>
</dbReference>
<keyword evidence="9" id="KW-1185">Reference proteome</keyword>